<dbReference type="SUPFAM" id="SSF52821">
    <property type="entry name" value="Rhodanese/Cell cycle control phosphatase"/>
    <property type="match status" value="4"/>
</dbReference>
<evidence type="ECO:0000259" key="3">
    <source>
        <dbReference type="PROSITE" id="PS50206"/>
    </source>
</evidence>
<feature type="domain" description="Rhodanese" evidence="3">
    <location>
        <begin position="279"/>
        <end position="364"/>
    </location>
</feature>
<evidence type="ECO:0000256" key="2">
    <source>
        <dbReference type="SAM" id="MobiDB-lite"/>
    </source>
</evidence>
<evidence type="ECO:0000256" key="1">
    <source>
        <dbReference type="ARBA" id="ARBA00022737"/>
    </source>
</evidence>
<dbReference type="EMBL" id="JBBKZS010000017">
    <property type="protein sequence ID" value="MEJ8858542.1"/>
    <property type="molecule type" value="Genomic_DNA"/>
</dbReference>
<accession>A0ABU8XFA6</accession>
<organism evidence="4 5">
    <name type="scientific">Variovorax robiniae</name>
    <dbReference type="NCBI Taxonomy" id="1836199"/>
    <lineage>
        <taxon>Bacteria</taxon>
        <taxon>Pseudomonadati</taxon>
        <taxon>Pseudomonadota</taxon>
        <taxon>Betaproteobacteria</taxon>
        <taxon>Burkholderiales</taxon>
        <taxon>Comamonadaceae</taxon>
        <taxon>Variovorax</taxon>
    </lineage>
</organism>
<name>A0ABU8XFA6_9BURK</name>
<evidence type="ECO:0000313" key="4">
    <source>
        <dbReference type="EMBL" id="MEJ8858542.1"/>
    </source>
</evidence>
<sequence length="543" mass="58904">MTDPPTLAPDALQALLLADGELALLDVREARAFHAGHLNLARCAPLSGLELQVPDFVPRRGATVVVYDDAGEPGAAASRAWTLLQRMGYVDVRLLQGGIAAWMARGLPVIDGWNTLIKTFGDRVRQHYATRVLPVPALQALRDAGVQVPIVDVRPPDEFAFLSIEGARNHPGTELALRDFASDDGIDSPLWAIQCFSRTRGILGTTTLAVLGHRHAAFVEDGVMAWRLNGGAVASHAQAAADLPRVSAQVLAERAAQLRARAGVQVIDGAQVARWRADPQRTLYLFDVRPVPGAASAAAADVRHVPGGQVLMHFEQLVGTRNARVVLVDDPEGLGAAVTAFWLRQFNQCEVAVLDGEAPPWHAPSDATREPDDAASQGIDAPTLQDWLAKDEAIVVHVGPSQDFERRHVPRARYLLPASMAPVAPLVAQGRPIVFTSEDGAAARIAARDARRTWPDAQAFHWLIGGLQAWVSQAQPTTADYIPQDLLSPFDDDWGSTMRVRPEHREAAWRDYLAWERALSARVIPDPTVCFRLIDLAESARAS</sequence>
<dbReference type="Pfam" id="PF00581">
    <property type="entry name" value="Rhodanese"/>
    <property type="match status" value="2"/>
</dbReference>
<feature type="domain" description="Rhodanese" evidence="3">
    <location>
        <begin position="18"/>
        <end position="111"/>
    </location>
</feature>
<keyword evidence="5" id="KW-1185">Reference proteome</keyword>
<proteinExistence type="predicted"/>
<dbReference type="InterPro" id="IPR051126">
    <property type="entry name" value="Thiosulfate_sulfurtransferase"/>
</dbReference>
<dbReference type="PANTHER" id="PTHR43855:SF1">
    <property type="entry name" value="THIOSULFATE SULFURTRANSFERASE"/>
    <property type="match status" value="1"/>
</dbReference>
<gene>
    <name evidence="4" type="ORF">WKW79_28495</name>
</gene>
<feature type="domain" description="Rhodanese" evidence="3">
    <location>
        <begin position="144"/>
        <end position="235"/>
    </location>
</feature>
<dbReference type="PROSITE" id="PS50206">
    <property type="entry name" value="RHODANESE_3"/>
    <property type="match status" value="4"/>
</dbReference>
<dbReference type="PANTHER" id="PTHR43855">
    <property type="entry name" value="THIOSULFATE SULFURTRANSFERASE"/>
    <property type="match status" value="1"/>
</dbReference>
<evidence type="ECO:0000313" key="5">
    <source>
        <dbReference type="Proteomes" id="UP001367030"/>
    </source>
</evidence>
<dbReference type="Gene3D" id="3.40.250.10">
    <property type="entry name" value="Rhodanese-like domain"/>
    <property type="match status" value="4"/>
</dbReference>
<dbReference type="RefSeq" id="WP_340338599.1">
    <property type="nucleotide sequence ID" value="NZ_JBBKZS010000017.1"/>
</dbReference>
<reference evidence="4 5" key="1">
    <citation type="submission" date="2024-03" db="EMBL/GenBank/DDBJ databases">
        <title>Novel species of the genus Variovorax.</title>
        <authorList>
            <person name="Liu Q."/>
            <person name="Xin Y.-H."/>
        </authorList>
    </citation>
    <scope>NUCLEOTIDE SEQUENCE [LARGE SCALE GENOMIC DNA]</scope>
    <source>
        <strain evidence="4 5">KACC 18901</strain>
    </source>
</reference>
<dbReference type="SMART" id="SM00450">
    <property type="entry name" value="RHOD"/>
    <property type="match status" value="2"/>
</dbReference>
<comment type="caution">
    <text evidence="4">The sequence shown here is derived from an EMBL/GenBank/DDBJ whole genome shotgun (WGS) entry which is preliminary data.</text>
</comment>
<protein>
    <submittedName>
        <fullName evidence="4">Rhodanese-like domain-containing protein</fullName>
    </submittedName>
</protein>
<keyword evidence="1" id="KW-0677">Repeat</keyword>
<dbReference type="InterPro" id="IPR036873">
    <property type="entry name" value="Rhodanese-like_dom_sf"/>
</dbReference>
<dbReference type="InterPro" id="IPR001763">
    <property type="entry name" value="Rhodanese-like_dom"/>
</dbReference>
<feature type="domain" description="Rhodanese" evidence="3">
    <location>
        <begin position="389"/>
        <end position="479"/>
    </location>
</feature>
<dbReference type="Proteomes" id="UP001367030">
    <property type="component" value="Unassembled WGS sequence"/>
</dbReference>
<feature type="region of interest" description="Disordered" evidence="2">
    <location>
        <begin position="357"/>
        <end position="378"/>
    </location>
</feature>